<dbReference type="Proteomes" id="UP000001077">
    <property type="component" value="Unassembled WGS sequence"/>
</dbReference>
<gene>
    <name evidence="1" type="ORF">MCY_01570</name>
</gene>
<proteinExistence type="predicted"/>
<evidence type="ECO:0000313" key="1">
    <source>
        <dbReference type="EMBL" id="EJF83049.1"/>
    </source>
</evidence>
<comment type="caution">
    <text evidence="1">The sequence shown here is derived from an EMBL/GenBank/DDBJ whole genome shotgun (WGS) entry which is preliminary data.</text>
</comment>
<organism evidence="1 2">
    <name type="scientific">Bartonella rattimassiliensis 15908</name>
    <dbReference type="NCBI Taxonomy" id="1094556"/>
    <lineage>
        <taxon>Bacteria</taxon>
        <taxon>Pseudomonadati</taxon>
        <taxon>Pseudomonadota</taxon>
        <taxon>Alphaproteobacteria</taxon>
        <taxon>Hyphomicrobiales</taxon>
        <taxon>Bartonellaceae</taxon>
        <taxon>Bartonella</taxon>
    </lineage>
</organism>
<evidence type="ECO:0000313" key="2">
    <source>
        <dbReference type="Proteomes" id="UP000001077"/>
    </source>
</evidence>
<dbReference type="HOGENOM" id="CLU_2894911_0_0_5"/>
<sequence>MRKFYGIRDAYSTYKTMNYYYKLKRYRITERCNIREVFYYSMSPKADSFIYEELFLDKGVYV</sequence>
<dbReference type="EMBL" id="AILY01000054">
    <property type="protein sequence ID" value="EJF83049.1"/>
    <property type="molecule type" value="Genomic_DNA"/>
</dbReference>
<dbReference type="AlphaFoldDB" id="J0QJF2"/>
<reference evidence="1 2" key="1">
    <citation type="submission" date="2012-03" db="EMBL/GenBank/DDBJ databases">
        <title>The Genome Sequence of Bartonella rattimassiliensis 15908.</title>
        <authorList>
            <consortium name="The Broad Institute Genome Sequencing Platform"/>
            <consortium name="The Broad Institute Genome Sequencing Center for Infectious Disease"/>
            <person name="Feldgarden M."/>
            <person name="Kirby J."/>
            <person name="Kosoy M."/>
            <person name="Birtles R."/>
            <person name="Probert W.S."/>
            <person name="Chiaraviglio L."/>
            <person name="Young S.K."/>
            <person name="Zeng Q."/>
            <person name="Gargeya S."/>
            <person name="Fitzgerald M."/>
            <person name="Haas B."/>
            <person name="Abouelleil A."/>
            <person name="Alvarado L."/>
            <person name="Arachchi H.M."/>
            <person name="Berlin A."/>
            <person name="Chapman S.B."/>
            <person name="Gearin G."/>
            <person name="Goldberg J."/>
            <person name="Griggs A."/>
            <person name="Gujja S."/>
            <person name="Hansen M."/>
            <person name="Heiman D."/>
            <person name="Howarth C."/>
            <person name="Larimer J."/>
            <person name="Lui A."/>
            <person name="MacDonald P.J.P."/>
            <person name="McCowen C."/>
            <person name="Montmayeur A."/>
            <person name="Murphy C."/>
            <person name="Neiman D."/>
            <person name="Pearson M."/>
            <person name="Priest M."/>
            <person name="Roberts A."/>
            <person name="Saif S."/>
            <person name="Shea T."/>
            <person name="Sisk P."/>
            <person name="Stolte C."/>
            <person name="Sykes S."/>
            <person name="Wortman J."/>
            <person name="Nusbaum C."/>
            <person name="Birren B."/>
        </authorList>
    </citation>
    <scope>NUCLEOTIDE SEQUENCE [LARGE SCALE GENOMIC DNA]</scope>
    <source>
        <strain evidence="1 2">15908</strain>
    </source>
</reference>
<protein>
    <submittedName>
        <fullName evidence="1">Uncharacterized protein</fullName>
    </submittedName>
</protein>
<dbReference type="STRING" id="1094556.MCY_01570"/>
<keyword evidence="2" id="KW-1185">Reference proteome</keyword>
<accession>J0QJF2</accession>
<name>J0QJF2_9HYPH</name>